<dbReference type="PANTHER" id="PTHR31021:SF1">
    <property type="entry name" value="CHROMOSOME UNDETERMINED SCAFFOLD_56, WHOLE GENOME SHOTGUN SEQUENCE"/>
    <property type="match status" value="1"/>
</dbReference>
<dbReference type="RefSeq" id="XP_013782938.2">
    <property type="nucleotide sequence ID" value="XM_013927484.2"/>
</dbReference>
<keyword evidence="4" id="KW-0472">Membrane</keyword>
<feature type="domain" description="APCDD1" evidence="7">
    <location>
        <begin position="42"/>
        <end position="289"/>
    </location>
</feature>
<evidence type="ECO:0000259" key="7">
    <source>
        <dbReference type="SMART" id="SM01352"/>
    </source>
</evidence>
<gene>
    <name evidence="9" type="primary">LOC106467163</name>
</gene>
<feature type="signal peptide" evidence="6">
    <location>
        <begin position="1"/>
        <end position="24"/>
    </location>
</feature>
<accession>A0ABM1BIZ5</accession>
<keyword evidence="2" id="KW-0812">Transmembrane</keyword>
<name>A0ABM1BIZ5_LIMPO</name>
<dbReference type="GeneID" id="106467163"/>
<comment type="subcellular location">
    <subcellularLocation>
        <location evidence="1">Membrane</location>
        <topology evidence="1">Single-pass membrane protein</topology>
    </subcellularLocation>
</comment>
<feature type="domain" description="APCDD1" evidence="7">
    <location>
        <begin position="290"/>
        <end position="487"/>
    </location>
</feature>
<evidence type="ECO:0000256" key="4">
    <source>
        <dbReference type="ARBA" id="ARBA00023136"/>
    </source>
</evidence>
<proteinExistence type="predicted"/>
<keyword evidence="5" id="KW-0325">Glycoprotein</keyword>
<protein>
    <submittedName>
        <fullName evidence="9">Protein APCDD1-like</fullName>
    </submittedName>
</protein>
<dbReference type="Pfam" id="PF14921">
    <property type="entry name" value="APCDDC"/>
    <property type="match status" value="2"/>
</dbReference>
<sequence length="525" mass="60636">MRKENLVLVVIVTGILQLNQEAIAAKRHQHHTRDHTIDESEQCNHWEKLFKQNQESVSATLPPSVAGIWVSERCETRPGPEYLLRKYYFFVNGTFLLEQFYYLDDSCTLPAFFISVRGCFTFTQPSWIVPGGMEAEYIVNHIYLVPYSNDMAHNLQHRINRSCPGFVRKPLRSYKKYQVYSYGEGVHHRKGNDVTEVVEDVNCLSSLHITFNELQLMRVEHRRPFHHRHRPRNTRIELFLGDIHTQYHKREQYRPTSYQQPLLKNKHRGCHICHLMTKSNDFSPPQLPARARLPVYMAGEWISTRCEVRPLGMFVTRRMKFFNFNQSWHGVYKYFKDPNCRNPLFVLVAEGEFRAGRPSQRFRGNTNYDFIVEKASIAPLDQLFVNNLNGQEDQCGLVDSWRLNITQDVTLSGGCSGIGLTVPSTEFDVVRTDIDHHGNSLLYLGEINTENVPATPDKRPTSYQTPLIQCRAFADYPGKNELFPLPQTQHVMFNSKVSVLSHGSSISFVVVAILCVTSSTHVIIK</sequence>
<dbReference type="PANTHER" id="PTHR31021">
    <property type="entry name" value="ADENOMATOSIS POLYPOSIS COLI DOWN-REGULATED 1"/>
    <property type="match status" value="1"/>
</dbReference>
<reference evidence="9" key="1">
    <citation type="submission" date="2025-08" db="UniProtKB">
        <authorList>
            <consortium name="RefSeq"/>
        </authorList>
    </citation>
    <scope>IDENTIFICATION</scope>
    <source>
        <tissue evidence="9">Muscle</tissue>
    </source>
</reference>
<dbReference type="Proteomes" id="UP000694941">
    <property type="component" value="Unplaced"/>
</dbReference>
<dbReference type="InterPro" id="IPR029405">
    <property type="entry name" value="APCDD1_dom"/>
</dbReference>
<evidence type="ECO:0000313" key="8">
    <source>
        <dbReference type="Proteomes" id="UP000694941"/>
    </source>
</evidence>
<evidence type="ECO:0000256" key="3">
    <source>
        <dbReference type="ARBA" id="ARBA00022729"/>
    </source>
</evidence>
<evidence type="ECO:0000256" key="5">
    <source>
        <dbReference type="ARBA" id="ARBA00023180"/>
    </source>
</evidence>
<dbReference type="InterPro" id="IPR042425">
    <property type="entry name" value="APCDD1"/>
</dbReference>
<dbReference type="SMART" id="SM01352">
    <property type="entry name" value="APCDDC"/>
    <property type="match status" value="2"/>
</dbReference>
<feature type="chain" id="PRO_5046924491" evidence="6">
    <location>
        <begin position="25"/>
        <end position="525"/>
    </location>
</feature>
<keyword evidence="3 6" id="KW-0732">Signal</keyword>
<evidence type="ECO:0000256" key="2">
    <source>
        <dbReference type="ARBA" id="ARBA00022692"/>
    </source>
</evidence>
<keyword evidence="8" id="KW-1185">Reference proteome</keyword>
<evidence type="ECO:0000256" key="1">
    <source>
        <dbReference type="ARBA" id="ARBA00004167"/>
    </source>
</evidence>
<evidence type="ECO:0000313" key="9">
    <source>
        <dbReference type="RefSeq" id="XP_013782938.2"/>
    </source>
</evidence>
<organism evidence="8 9">
    <name type="scientific">Limulus polyphemus</name>
    <name type="common">Atlantic horseshoe crab</name>
    <dbReference type="NCBI Taxonomy" id="6850"/>
    <lineage>
        <taxon>Eukaryota</taxon>
        <taxon>Metazoa</taxon>
        <taxon>Ecdysozoa</taxon>
        <taxon>Arthropoda</taxon>
        <taxon>Chelicerata</taxon>
        <taxon>Merostomata</taxon>
        <taxon>Xiphosura</taxon>
        <taxon>Limulidae</taxon>
        <taxon>Limulus</taxon>
    </lineage>
</organism>
<evidence type="ECO:0000256" key="6">
    <source>
        <dbReference type="SAM" id="SignalP"/>
    </source>
</evidence>